<dbReference type="InterPro" id="IPR004154">
    <property type="entry name" value="Anticodon-bd"/>
</dbReference>
<dbReference type="PANTHER" id="PTHR42753">
    <property type="entry name" value="MITOCHONDRIAL RIBOSOME PROTEIN L39/PROLYL-TRNA LIGASE FAMILY MEMBER"/>
    <property type="match status" value="1"/>
</dbReference>
<gene>
    <name evidence="3" type="ORF">HGMM_F14E02C10</name>
</gene>
<dbReference type="SUPFAM" id="SSF55826">
    <property type="entry name" value="YbaK/ProRS associated domain"/>
    <property type="match status" value="1"/>
</dbReference>
<dbReference type="InterPro" id="IPR045864">
    <property type="entry name" value="aa-tRNA-synth_II/BPL/LPL"/>
</dbReference>
<dbReference type="InterPro" id="IPR036754">
    <property type="entry name" value="YbaK/aa-tRNA-synt-asso_dom_sf"/>
</dbReference>
<dbReference type="Pfam" id="PF04073">
    <property type="entry name" value="tRNA_edit"/>
    <property type="match status" value="1"/>
</dbReference>
<dbReference type="InterPro" id="IPR007214">
    <property type="entry name" value="YbaK/aa-tRNA-synth-assoc-dom"/>
</dbReference>
<feature type="domain" description="YbaK/aminoacyl-tRNA synthetase-associated" evidence="2">
    <location>
        <begin position="216"/>
        <end position="330"/>
    </location>
</feature>
<dbReference type="EMBL" id="AP011684">
    <property type="protein sequence ID" value="BAL54293.1"/>
    <property type="molecule type" value="Genomic_DNA"/>
</dbReference>
<dbReference type="GO" id="GO:0004827">
    <property type="term" value="F:proline-tRNA ligase activity"/>
    <property type="evidence" value="ECO:0007669"/>
    <property type="project" value="TreeGrafter"/>
</dbReference>
<dbReference type="CDD" id="cd00861">
    <property type="entry name" value="ProRS_anticodon_short"/>
    <property type="match status" value="1"/>
</dbReference>
<evidence type="ECO:0000259" key="2">
    <source>
        <dbReference type="Pfam" id="PF04073"/>
    </source>
</evidence>
<dbReference type="SUPFAM" id="SSF52954">
    <property type="entry name" value="Class II aaRS ABD-related"/>
    <property type="match status" value="1"/>
</dbReference>
<dbReference type="Gene3D" id="3.40.50.800">
    <property type="entry name" value="Anticodon-binding domain"/>
    <property type="match status" value="1"/>
</dbReference>
<dbReference type="InterPro" id="IPR036621">
    <property type="entry name" value="Anticodon-bd_dom_sf"/>
</dbReference>
<evidence type="ECO:0000259" key="1">
    <source>
        <dbReference type="Pfam" id="PF03129"/>
    </source>
</evidence>
<feature type="domain" description="Anticodon-binding" evidence="1">
    <location>
        <begin position="426"/>
        <end position="517"/>
    </location>
</feature>
<dbReference type="Gene3D" id="3.30.930.10">
    <property type="entry name" value="Bira Bifunctional Protein, Domain 2"/>
    <property type="match status" value="2"/>
</dbReference>
<dbReference type="AlphaFoldDB" id="H5SDQ7"/>
<evidence type="ECO:0000313" key="3">
    <source>
        <dbReference type="EMBL" id="BAL54293.1"/>
    </source>
</evidence>
<dbReference type="Gene3D" id="3.90.960.10">
    <property type="entry name" value="YbaK/aminoacyl-tRNA synthetase-associated domain"/>
    <property type="match status" value="1"/>
</dbReference>
<reference evidence="3" key="1">
    <citation type="journal article" date="2005" name="Environ. Microbiol.">
        <title>Genetic and functional properties of uncultivated thermophilic crenarchaeotes from a subsurface gold mine as revealed by analysis of genome fragments.</title>
        <authorList>
            <person name="Nunoura T."/>
            <person name="Hirayama H."/>
            <person name="Takami H."/>
            <person name="Oida H."/>
            <person name="Nishi S."/>
            <person name="Shimamura S."/>
            <person name="Suzuki Y."/>
            <person name="Inagaki F."/>
            <person name="Takai K."/>
            <person name="Nealson K.H."/>
            <person name="Horikoshi K."/>
        </authorList>
    </citation>
    <scope>NUCLEOTIDE SEQUENCE</scope>
</reference>
<dbReference type="InterPro" id="IPR044140">
    <property type="entry name" value="ProRS_anticodon_short"/>
</dbReference>
<dbReference type="Pfam" id="PF03129">
    <property type="entry name" value="HGTP_anticodon"/>
    <property type="match status" value="1"/>
</dbReference>
<dbReference type="SUPFAM" id="SSF55681">
    <property type="entry name" value="Class II aaRS and biotin synthetases"/>
    <property type="match status" value="1"/>
</dbReference>
<reference evidence="3" key="2">
    <citation type="journal article" date="2012" name="PLoS ONE">
        <title>A Deeply Branching Thermophilic Bacterium with an Ancient Acetyl-CoA Pathway Dominates a Subsurface Ecosystem.</title>
        <authorList>
            <person name="Takami H."/>
            <person name="Noguchi H."/>
            <person name="Takaki Y."/>
            <person name="Uchiyama I."/>
            <person name="Toyoda A."/>
            <person name="Nishi S."/>
            <person name="Chee G.-J."/>
            <person name="Arai W."/>
            <person name="Nunoura T."/>
            <person name="Itoh T."/>
            <person name="Hattori M."/>
            <person name="Takai K."/>
        </authorList>
    </citation>
    <scope>NUCLEOTIDE SEQUENCE</scope>
</reference>
<organism evidence="3">
    <name type="scientific">uncultured prokaryote</name>
    <dbReference type="NCBI Taxonomy" id="198431"/>
    <lineage>
        <taxon>unclassified sequences</taxon>
        <taxon>environmental samples</taxon>
    </lineage>
</organism>
<dbReference type="PANTHER" id="PTHR42753:SF2">
    <property type="entry name" value="PROLINE--TRNA LIGASE"/>
    <property type="match status" value="1"/>
</dbReference>
<dbReference type="GO" id="GO:0002161">
    <property type="term" value="F:aminoacyl-tRNA deacylase activity"/>
    <property type="evidence" value="ECO:0007669"/>
    <property type="project" value="InterPro"/>
</dbReference>
<accession>H5SDQ7</accession>
<protein>
    <submittedName>
        <fullName evidence="3">Hypothetical conserved protein</fullName>
    </submittedName>
</protein>
<dbReference type="CDD" id="cd04334">
    <property type="entry name" value="ProRS-INS"/>
    <property type="match status" value="1"/>
</dbReference>
<proteinExistence type="predicted"/>
<name>H5SDQ7_9ZZZZ</name>
<sequence>MLVSQFPFATLRDAPADAGSVHERLLRRAGFVRKAEAGTYVFLPFGARVLRRMEGLLEQECEAAGFHRLIVPLMGQVQAVIESARPQVRSWRSMPLRWYLLAQVRHEEVEPRGGLLEARETVRLQMWSFDAEASSQGSAAIIRDVLLHSCQRMGAAVIAGEADGWSLLVAVEGGEDVLLRCPSCAAAAAPEWYPLPPAENAAPPYETVPGAEVVNTPNLRTVEEVAQFLRVPPSKLVKTLLLEVDGKAVAALVRGDHELSLPKVQRALAAGEVQMMSAERVEAVSRAPVGFAGPVGLGGVPLIADRAVRQMQDFVVGANVADAHRIHVCWGRDFAEPMWADLRIASAGDRCAHCGGELVLQQGIFVGKVHLWQDKHELVYDDPQGVQQPVQVTVGELNLTRMLAALVEANHDSDGMVWHPQVAPFEVVILLLNPSEETHRNIAERLYLSLRERDIDVLLDDRDERAGAKFKDADLTGIPIQVVIGRSASDGKVEVRLRHNRQPHQVGIEDAPIVVEELLRRQSEEER</sequence>
<dbReference type="InterPro" id="IPR050062">
    <property type="entry name" value="Pro-tRNA_synthetase"/>
</dbReference>